<evidence type="ECO:0000313" key="3">
    <source>
        <dbReference type="EMBL" id="NNH22596.1"/>
    </source>
</evidence>
<feature type="transmembrane region" description="Helical" evidence="2">
    <location>
        <begin position="46"/>
        <end position="65"/>
    </location>
</feature>
<dbReference type="Pfam" id="PF10745">
    <property type="entry name" value="DUF2530"/>
    <property type="match status" value="1"/>
</dbReference>
<evidence type="ECO:0000256" key="1">
    <source>
        <dbReference type="SAM" id="MobiDB-lite"/>
    </source>
</evidence>
<comment type="caution">
    <text evidence="3">The sequence shown here is derived from an EMBL/GenBank/DDBJ whole genome shotgun (WGS) entry which is preliminary data.</text>
</comment>
<feature type="region of interest" description="Disordered" evidence="1">
    <location>
        <begin position="80"/>
        <end position="122"/>
    </location>
</feature>
<keyword evidence="4" id="KW-1185">Reference proteome</keyword>
<dbReference type="InterPro" id="IPR019681">
    <property type="entry name" value="DUF2530"/>
</dbReference>
<sequence>MEERPTPPAPRTDDRVAALAGSAVWAVSLVVVLVQREALLADDRGWWVWCCVAGLALGLVGLLHLQRREIKHRTAVRRARREARAAAREVTAGPARPSPTAPPAPSPAVADDEPARTPEPRG</sequence>
<keyword evidence="2" id="KW-1133">Transmembrane helix</keyword>
<reference evidence="3 4" key="1">
    <citation type="submission" date="2020-05" db="EMBL/GenBank/DDBJ databases">
        <title>MicrobeNet Type strains.</title>
        <authorList>
            <person name="Nicholson A.C."/>
        </authorList>
    </citation>
    <scope>NUCLEOTIDE SEQUENCE [LARGE SCALE GENOMIC DNA]</scope>
    <source>
        <strain evidence="3 4">JCM 14547</strain>
    </source>
</reference>
<dbReference type="Proteomes" id="UP000555552">
    <property type="component" value="Unassembled WGS sequence"/>
</dbReference>
<protein>
    <submittedName>
        <fullName evidence="3">DUF2530 domain-containing protein</fullName>
    </submittedName>
</protein>
<organism evidence="3 4">
    <name type="scientific">Pseudokineococcus marinus</name>
    <dbReference type="NCBI Taxonomy" id="351215"/>
    <lineage>
        <taxon>Bacteria</taxon>
        <taxon>Bacillati</taxon>
        <taxon>Actinomycetota</taxon>
        <taxon>Actinomycetes</taxon>
        <taxon>Kineosporiales</taxon>
        <taxon>Kineosporiaceae</taxon>
        <taxon>Pseudokineococcus</taxon>
    </lineage>
</organism>
<gene>
    <name evidence="3" type="ORF">HLB09_05705</name>
</gene>
<proteinExistence type="predicted"/>
<evidence type="ECO:0000313" key="4">
    <source>
        <dbReference type="Proteomes" id="UP000555552"/>
    </source>
</evidence>
<feature type="compositionally biased region" description="Pro residues" evidence="1">
    <location>
        <begin position="96"/>
        <end position="106"/>
    </location>
</feature>
<feature type="compositionally biased region" description="Basic and acidic residues" evidence="1">
    <location>
        <begin position="113"/>
        <end position="122"/>
    </location>
</feature>
<accession>A0A849BST7</accession>
<dbReference type="EMBL" id="JABEMA010000053">
    <property type="protein sequence ID" value="NNH22596.1"/>
    <property type="molecule type" value="Genomic_DNA"/>
</dbReference>
<name>A0A849BST7_9ACTN</name>
<keyword evidence="2" id="KW-0472">Membrane</keyword>
<feature type="transmembrane region" description="Helical" evidence="2">
    <location>
        <begin position="16"/>
        <end position="34"/>
    </location>
</feature>
<dbReference type="AlphaFoldDB" id="A0A849BST7"/>
<keyword evidence="2" id="KW-0812">Transmembrane</keyword>
<evidence type="ECO:0000256" key="2">
    <source>
        <dbReference type="SAM" id="Phobius"/>
    </source>
</evidence>